<evidence type="ECO:0000256" key="5">
    <source>
        <dbReference type="ARBA" id="ARBA00022722"/>
    </source>
</evidence>
<reference evidence="10 11" key="1">
    <citation type="submission" date="2019-09" db="EMBL/GenBank/DDBJ databases">
        <title>Bird 10,000 Genomes (B10K) Project - Family phase.</title>
        <authorList>
            <person name="Zhang G."/>
        </authorList>
    </citation>
    <scope>NUCLEOTIDE SEQUENCE [LARGE SCALE GENOMIC DNA]</scope>
    <source>
        <strain evidence="10">B10K-DU-011-38</strain>
        <tissue evidence="10">Muscle</tissue>
    </source>
</reference>
<keyword evidence="8" id="KW-0695">RNA-directed DNA polymerase</keyword>
<keyword evidence="6" id="KW-0255">Endonuclease</keyword>
<evidence type="ECO:0000256" key="7">
    <source>
        <dbReference type="ARBA" id="ARBA00022801"/>
    </source>
</evidence>
<organism evidence="10 11">
    <name type="scientific">Sagittarius serpentarius</name>
    <name type="common">Secretary bird</name>
    <dbReference type="NCBI Taxonomy" id="56258"/>
    <lineage>
        <taxon>Eukaryota</taxon>
        <taxon>Metazoa</taxon>
        <taxon>Chordata</taxon>
        <taxon>Craniata</taxon>
        <taxon>Vertebrata</taxon>
        <taxon>Euteleostomi</taxon>
        <taxon>Archelosauria</taxon>
        <taxon>Archosauria</taxon>
        <taxon>Dinosauria</taxon>
        <taxon>Saurischia</taxon>
        <taxon>Theropoda</taxon>
        <taxon>Coelurosauria</taxon>
        <taxon>Aves</taxon>
        <taxon>Neognathae</taxon>
        <taxon>Neoaves</taxon>
        <taxon>Telluraves</taxon>
        <taxon>Accipitrimorphae</taxon>
        <taxon>Accipitriformes</taxon>
        <taxon>Sagittariidae</taxon>
        <taxon>Sagittarius</taxon>
    </lineage>
</organism>
<protein>
    <recommendedName>
        <fullName evidence="2">ribonuclease H</fullName>
        <ecNumber evidence="2">3.1.26.4</ecNumber>
    </recommendedName>
</protein>
<keyword evidence="11" id="KW-1185">Reference proteome</keyword>
<evidence type="ECO:0000256" key="1">
    <source>
        <dbReference type="ARBA" id="ARBA00010879"/>
    </source>
</evidence>
<dbReference type="GO" id="GO:0004523">
    <property type="term" value="F:RNA-DNA hybrid ribonuclease activity"/>
    <property type="evidence" value="ECO:0007669"/>
    <property type="project" value="UniProtKB-EC"/>
</dbReference>
<name>A0A7L2HEM3_SAGSE</name>
<dbReference type="PANTHER" id="PTHR41694:SF3">
    <property type="entry name" value="RNA-DIRECTED DNA POLYMERASE-RELATED"/>
    <property type="match status" value="1"/>
</dbReference>
<evidence type="ECO:0000256" key="2">
    <source>
        <dbReference type="ARBA" id="ARBA00012180"/>
    </source>
</evidence>
<accession>A0A7L2HEM3</accession>
<dbReference type="InterPro" id="IPR043502">
    <property type="entry name" value="DNA/RNA_pol_sf"/>
</dbReference>
<evidence type="ECO:0000256" key="4">
    <source>
        <dbReference type="ARBA" id="ARBA00022695"/>
    </source>
</evidence>
<dbReference type="GO" id="GO:0035613">
    <property type="term" value="F:RNA stem-loop binding"/>
    <property type="evidence" value="ECO:0007669"/>
    <property type="project" value="TreeGrafter"/>
</dbReference>
<dbReference type="SUPFAM" id="SSF56672">
    <property type="entry name" value="DNA/RNA polymerases"/>
    <property type="match status" value="1"/>
</dbReference>
<dbReference type="Gene3D" id="3.30.70.270">
    <property type="match status" value="1"/>
</dbReference>
<evidence type="ECO:0000259" key="9">
    <source>
        <dbReference type="PROSITE" id="PS50878"/>
    </source>
</evidence>
<evidence type="ECO:0000256" key="6">
    <source>
        <dbReference type="ARBA" id="ARBA00022759"/>
    </source>
</evidence>
<dbReference type="InterPro" id="IPR000477">
    <property type="entry name" value="RT_dom"/>
</dbReference>
<evidence type="ECO:0000313" key="11">
    <source>
        <dbReference type="Proteomes" id="UP000539599"/>
    </source>
</evidence>
<dbReference type="EC" id="3.1.26.4" evidence="2"/>
<dbReference type="GO" id="GO:0003964">
    <property type="term" value="F:RNA-directed DNA polymerase activity"/>
    <property type="evidence" value="ECO:0007669"/>
    <property type="project" value="UniProtKB-KW"/>
</dbReference>
<sequence>PLYVIDLKDCFFTVLLHPDDCAHFAFSVPAGNDQQPMQRCQWVVLPQGTVNSPTICQIVVDGAIQPTRTQFLNVKIYHYMDYILVAAKEQKELLQALIH</sequence>
<dbReference type="PROSITE" id="PS50878">
    <property type="entry name" value="RT_POL"/>
    <property type="match status" value="1"/>
</dbReference>
<gene>
    <name evidence="10" type="primary">Ervk8_0</name>
    <name evidence="10" type="ORF">SAGSER_R14034</name>
</gene>
<keyword evidence="7" id="KW-0378">Hydrolase</keyword>
<dbReference type="Gene3D" id="3.10.10.10">
    <property type="entry name" value="HIV Type 1 Reverse Transcriptase, subunit A, domain 1"/>
    <property type="match status" value="1"/>
</dbReference>
<feature type="non-terminal residue" evidence="10">
    <location>
        <position position="1"/>
    </location>
</feature>
<keyword evidence="5" id="KW-0540">Nuclease</keyword>
<dbReference type="EMBL" id="VWYJ01012104">
    <property type="protein sequence ID" value="NXQ97246.1"/>
    <property type="molecule type" value="Genomic_DNA"/>
</dbReference>
<evidence type="ECO:0000256" key="8">
    <source>
        <dbReference type="ARBA" id="ARBA00022918"/>
    </source>
</evidence>
<dbReference type="InterPro" id="IPR043128">
    <property type="entry name" value="Rev_trsase/Diguanyl_cyclase"/>
</dbReference>
<keyword evidence="4" id="KW-0548">Nucleotidyltransferase</keyword>
<feature type="non-terminal residue" evidence="10">
    <location>
        <position position="99"/>
    </location>
</feature>
<evidence type="ECO:0000256" key="3">
    <source>
        <dbReference type="ARBA" id="ARBA00022679"/>
    </source>
</evidence>
<comment type="similarity">
    <text evidence="1">Belongs to the beta type-B retroviral polymerase family. HERV class-II K(HML-2) pol subfamily.</text>
</comment>
<comment type="caution">
    <text evidence="10">The sequence shown here is derived from an EMBL/GenBank/DDBJ whole genome shotgun (WGS) entry which is preliminary data.</text>
</comment>
<dbReference type="PANTHER" id="PTHR41694">
    <property type="entry name" value="ENDOGENOUS RETROVIRUS GROUP K MEMBER POL PROTEIN"/>
    <property type="match status" value="1"/>
</dbReference>
<keyword evidence="3" id="KW-0808">Transferase</keyword>
<evidence type="ECO:0000313" key="10">
    <source>
        <dbReference type="EMBL" id="NXQ97246.1"/>
    </source>
</evidence>
<dbReference type="Proteomes" id="UP000539599">
    <property type="component" value="Unassembled WGS sequence"/>
</dbReference>
<feature type="domain" description="Reverse transcriptase" evidence="9">
    <location>
        <begin position="1"/>
        <end position="99"/>
    </location>
</feature>
<dbReference type="AlphaFoldDB" id="A0A7L2HEM3"/>
<dbReference type="Pfam" id="PF00078">
    <property type="entry name" value="RVT_1"/>
    <property type="match status" value="1"/>
</dbReference>
<proteinExistence type="inferred from homology"/>